<dbReference type="InterPro" id="IPR008936">
    <property type="entry name" value="Rho_GTPase_activation_prot"/>
</dbReference>
<evidence type="ECO:0000256" key="2">
    <source>
        <dbReference type="SAM" id="MobiDB-lite"/>
    </source>
</evidence>
<sequence>MEPDCKQANIMLAVEERSPLTFKRSDPSALCSFRKRRMLLATELAPECIELFKVQRRGKNYIPRIRSGSDPSCRIGTDVGQQISITRSHTSLHNGTLVENDDSGTSLSERIPPPSRISQLEPVSFERMIKQTSPEDQWQQQSEAAREPYRDINAISEGERERLHPLLWLELSSLFAKNNVSLDKVKRFKRKRKEEKFSVFGVSLNALVRRELLMTGDATTLVPRVLQAILAELAVRGLREEGILRVPGHKQKIEALYNEIEHKFYSKPEKVRQLIKQAGVHELSALLKRWLRELPQPLLANDLVHLFYQTNVLPPHEQCKALTILCQLLPEENRNTLRELLNFCCLVVEQQNVNKMTQQNVARILAPSLFPPRFVDRLNQQDIGAQVRMAVHCCHLTNVLITMSDSIWLVPQRLIEEAKMMKKNGRVSIQQI</sequence>
<dbReference type="SUPFAM" id="SSF48350">
    <property type="entry name" value="GTPase activation domain, GAP"/>
    <property type="match status" value="1"/>
</dbReference>
<organism evidence="4 5">
    <name type="scientific">Anopheles epiroticus</name>
    <dbReference type="NCBI Taxonomy" id="199890"/>
    <lineage>
        <taxon>Eukaryota</taxon>
        <taxon>Metazoa</taxon>
        <taxon>Ecdysozoa</taxon>
        <taxon>Arthropoda</taxon>
        <taxon>Hexapoda</taxon>
        <taxon>Insecta</taxon>
        <taxon>Pterygota</taxon>
        <taxon>Neoptera</taxon>
        <taxon>Endopterygota</taxon>
        <taxon>Diptera</taxon>
        <taxon>Nematocera</taxon>
        <taxon>Culicoidea</taxon>
        <taxon>Culicidae</taxon>
        <taxon>Anophelinae</taxon>
        <taxon>Anopheles</taxon>
    </lineage>
</organism>
<proteinExistence type="predicted"/>
<accession>A0A182P5X2</accession>
<dbReference type="VEuPathDB" id="VectorBase:AEPI002313"/>
<evidence type="ECO:0000256" key="1">
    <source>
        <dbReference type="ARBA" id="ARBA00022468"/>
    </source>
</evidence>
<dbReference type="PANTHER" id="PTHR14963">
    <property type="entry name" value="RHO GTPASE ACTIVATING PROTEIN 18,19-RELATED"/>
    <property type="match status" value="1"/>
</dbReference>
<dbReference type="Pfam" id="PF00620">
    <property type="entry name" value="RhoGAP"/>
    <property type="match status" value="1"/>
</dbReference>
<evidence type="ECO:0000313" key="4">
    <source>
        <dbReference type="EnsemblMetazoa" id="AEPI002313-PA"/>
    </source>
</evidence>
<dbReference type="AlphaFoldDB" id="A0A182P5X2"/>
<name>A0A182P5X2_9DIPT</name>
<dbReference type="GO" id="GO:0030833">
    <property type="term" value="P:regulation of actin filament polymerization"/>
    <property type="evidence" value="ECO:0007669"/>
    <property type="project" value="TreeGrafter"/>
</dbReference>
<dbReference type="PANTHER" id="PTHR14963:SF1">
    <property type="entry name" value="RHO GTPASE-ACTIVATING PROTEIN CONUNDRUM"/>
    <property type="match status" value="1"/>
</dbReference>
<dbReference type="GO" id="GO:0005096">
    <property type="term" value="F:GTPase activator activity"/>
    <property type="evidence" value="ECO:0007669"/>
    <property type="project" value="UniProtKB-KW"/>
</dbReference>
<keyword evidence="1" id="KW-0343">GTPase activation</keyword>
<evidence type="ECO:0000259" key="3">
    <source>
        <dbReference type="PROSITE" id="PS50238"/>
    </source>
</evidence>
<reference evidence="4" key="2">
    <citation type="submission" date="2020-05" db="UniProtKB">
        <authorList>
            <consortium name="EnsemblMetazoa"/>
        </authorList>
    </citation>
    <scope>IDENTIFICATION</scope>
    <source>
        <strain evidence="4">Epiroticus2</strain>
    </source>
</reference>
<protein>
    <recommendedName>
        <fullName evidence="3">Rho-GAP domain-containing protein</fullName>
    </recommendedName>
</protein>
<dbReference type="PROSITE" id="PS50238">
    <property type="entry name" value="RHOGAP"/>
    <property type="match status" value="1"/>
</dbReference>
<dbReference type="GO" id="GO:0051056">
    <property type="term" value="P:regulation of small GTPase mediated signal transduction"/>
    <property type="evidence" value="ECO:0007669"/>
    <property type="project" value="TreeGrafter"/>
</dbReference>
<dbReference type="InterPro" id="IPR000198">
    <property type="entry name" value="RhoGAP_dom"/>
</dbReference>
<dbReference type="STRING" id="199890.A0A182P5X2"/>
<feature type="region of interest" description="Disordered" evidence="2">
    <location>
        <begin position="94"/>
        <end position="113"/>
    </location>
</feature>
<feature type="domain" description="Rho-GAP" evidence="3">
    <location>
        <begin position="202"/>
        <end position="408"/>
    </location>
</feature>
<dbReference type="GO" id="GO:0007165">
    <property type="term" value="P:signal transduction"/>
    <property type="evidence" value="ECO:0007669"/>
    <property type="project" value="InterPro"/>
</dbReference>
<dbReference type="SMART" id="SM00324">
    <property type="entry name" value="RhoGAP"/>
    <property type="match status" value="1"/>
</dbReference>
<dbReference type="FunFam" id="1.10.555.10:FF:000067">
    <property type="entry name" value="Rho GTPase-activating protein conundrum"/>
    <property type="match status" value="1"/>
</dbReference>
<reference evidence="5" key="1">
    <citation type="submission" date="2013-03" db="EMBL/GenBank/DDBJ databases">
        <title>The Genome Sequence of Anopheles epiroticus epiroticus2.</title>
        <authorList>
            <consortium name="The Broad Institute Genomics Platform"/>
            <person name="Neafsey D.E."/>
            <person name="Howell P."/>
            <person name="Walker B."/>
            <person name="Young S.K."/>
            <person name="Zeng Q."/>
            <person name="Gargeya S."/>
            <person name="Fitzgerald M."/>
            <person name="Haas B."/>
            <person name="Abouelleil A."/>
            <person name="Allen A.W."/>
            <person name="Alvarado L."/>
            <person name="Arachchi H.M."/>
            <person name="Berlin A.M."/>
            <person name="Chapman S.B."/>
            <person name="Gainer-Dewar J."/>
            <person name="Goldberg J."/>
            <person name="Griggs A."/>
            <person name="Gujja S."/>
            <person name="Hansen M."/>
            <person name="Howarth C."/>
            <person name="Imamovic A."/>
            <person name="Ireland A."/>
            <person name="Larimer J."/>
            <person name="McCowan C."/>
            <person name="Murphy C."/>
            <person name="Pearson M."/>
            <person name="Poon T.W."/>
            <person name="Priest M."/>
            <person name="Roberts A."/>
            <person name="Saif S."/>
            <person name="Shea T."/>
            <person name="Sisk P."/>
            <person name="Sykes S."/>
            <person name="Wortman J."/>
            <person name="Nusbaum C."/>
            <person name="Birren B."/>
        </authorList>
    </citation>
    <scope>NUCLEOTIDE SEQUENCE [LARGE SCALE GENOMIC DNA]</scope>
    <source>
        <strain evidence="5">Epiroticus2</strain>
    </source>
</reference>
<dbReference type="Gene3D" id="1.10.555.10">
    <property type="entry name" value="Rho GTPase activation protein"/>
    <property type="match status" value="1"/>
</dbReference>
<dbReference type="EnsemblMetazoa" id="AEPI002313-RA">
    <property type="protein sequence ID" value="AEPI002313-PA"/>
    <property type="gene ID" value="AEPI002313"/>
</dbReference>
<dbReference type="GO" id="GO:0005737">
    <property type="term" value="C:cytoplasm"/>
    <property type="evidence" value="ECO:0007669"/>
    <property type="project" value="TreeGrafter"/>
</dbReference>
<dbReference type="Proteomes" id="UP000075885">
    <property type="component" value="Unassembled WGS sequence"/>
</dbReference>
<evidence type="ECO:0000313" key="5">
    <source>
        <dbReference type="Proteomes" id="UP000075885"/>
    </source>
</evidence>
<keyword evidence="5" id="KW-1185">Reference proteome</keyword>